<protein>
    <submittedName>
        <fullName evidence="2">Uncharacterized protein</fullName>
    </submittedName>
</protein>
<proteinExistence type="predicted"/>
<feature type="region of interest" description="Disordered" evidence="1">
    <location>
        <begin position="61"/>
        <end position="95"/>
    </location>
</feature>
<gene>
    <name evidence="2" type="ORF">ANN_04876</name>
</gene>
<accession>A0ABQ8TB69</accession>
<name>A0ABQ8TB69_PERAM</name>
<reference evidence="2 3" key="1">
    <citation type="journal article" date="2022" name="Allergy">
        <title>Genome assembly and annotation of Periplaneta americana reveal a comprehensive cockroach allergen profile.</title>
        <authorList>
            <person name="Wang L."/>
            <person name="Xiong Q."/>
            <person name="Saelim N."/>
            <person name="Wang L."/>
            <person name="Nong W."/>
            <person name="Wan A.T."/>
            <person name="Shi M."/>
            <person name="Liu X."/>
            <person name="Cao Q."/>
            <person name="Hui J.H.L."/>
            <person name="Sookrung N."/>
            <person name="Leung T.F."/>
            <person name="Tungtrongchitr A."/>
            <person name="Tsui S.K.W."/>
        </authorList>
    </citation>
    <scope>NUCLEOTIDE SEQUENCE [LARGE SCALE GENOMIC DNA]</scope>
    <source>
        <strain evidence="2">PWHHKU_190912</strain>
    </source>
</reference>
<sequence>MKIDISFSLNREPVKFDVHLRGAPNEVVQLVQNIKDVAEQFLYHWKTFPIILPPPLTVSSAPLHQHQHQHQNSTGGNSSELNAVGSTDSNGSSLSLARRSNKHLNMRDLFLAPSFDELDAVAVDAKGEPRRLNNKQLESIRERGLIYNVEILRQWLEEGCQQIWQMPGMWKRVRQLIMLRSEAFIRAHGGHFEHFL</sequence>
<feature type="compositionally biased region" description="Polar residues" evidence="1">
    <location>
        <begin position="70"/>
        <end position="95"/>
    </location>
</feature>
<organism evidence="2 3">
    <name type="scientific">Periplaneta americana</name>
    <name type="common">American cockroach</name>
    <name type="synonym">Blatta americana</name>
    <dbReference type="NCBI Taxonomy" id="6978"/>
    <lineage>
        <taxon>Eukaryota</taxon>
        <taxon>Metazoa</taxon>
        <taxon>Ecdysozoa</taxon>
        <taxon>Arthropoda</taxon>
        <taxon>Hexapoda</taxon>
        <taxon>Insecta</taxon>
        <taxon>Pterygota</taxon>
        <taxon>Neoptera</taxon>
        <taxon>Polyneoptera</taxon>
        <taxon>Dictyoptera</taxon>
        <taxon>Blattodea</taxon>
        <taxon>Blattoidea</taxon>
        <taxon>Blattidae</taxon>
        <taxon>Blattinae</taxon>
        <taxon>Periplaneta</taxon>
    </lineage>
</organism>
<dbReference type="PANTHER" id="PTHR37686:SF1">
    <property type="entry name" value="LD36006P"/>
    <property type="match status" value="1"/>
</dbReference>
<evidence type="ECO:0000256" key="1">
    <source>
        <dbReference type="SAM" id="MobiDB-lite"/>
    </source>
</evidence>
<dbReference type="Proteomes" id="UP001148838">
    <property type="component" value="Unassembled WGS sequence"/>
</dbReference>
<dbReference type="Pfam" id="PF25228">
    <property type="entry name" value="Lips"/>
    <property type="match status" value="1"/>
</dbReference>
<evidence type="ECO:0000313" key="3">
    <source>
        <dbReference type="Proteomes" id="UP001148838"/>
    </source>
</evidence>
<dbReference type="PANTHER" id="PTHR37686">
    <property type="entry name" value="LD36006P"/>
    <property type="match status" value="1"/>
</dbReference>
<keyword evidence="3" id="KW-1185">Reference proteome</keyword>
<evidence type="ECO:0000313" key="2">
    <source>
        <dbReference type="EMBL" id="KAJ4443209.1"/>
    </source>
</evidence>
<dbReference type="InterPro" id="IPR057435">
    <property type="entry name" value="Lips"/>
</dbReference>
<comment type="caution">
    <text evidence="2">The sequence shown here is derived from an EMBL/GenBank/DDBJ whole genome shotgun (WGS) entry which is preliminary data.</text>
</comment>
<dbReference type="EMBL" id="JAJSOF020000013">
    <property type="protein sequence ID" value="KAJ4443209.1"/>
    <property type="molecule type" value="Genomic_DNA"/>
</dbReference>